<name>J3NMD2_GAET3</name>
<evidence type="ECO:0000256" key="1">
    <source>
        <dbReference type="SAM" id="MobiDB-lite"/>
    </source>
</evidence>
<dbReference type="VEuPathDB" id="FungiDB:GGTG_02436"/>
<sequence>MAETAGLVLGALGVAGLISVCLDCYNFVQDGRSVGQSYAQFEADMSHQSVRLFAWAKACGYMTVQGPDPRLGGEWERHVKMQLNCIALLFLDAQKLTGRYHVVDDLASRSSIGSSVVAANSQFFEAGLNDALSSIRKTKKKAGLRGFFTFGLRDKKRCEETVQNLEKCLTALEFVAQNLDLFQLENDIIKHEIETSTDVDALQSMVVARPGSDQASLISDAASQRIRLLEDAMTVSSGPTSWGGERQTFVTAPSQLSRIEEDGRVGERVESVTGEGPLRDGQEGITQPDVGQNVRIMRELLKNGEEEKPTPHLDDKGWGDRLKTLKLRDKEELEAFSGVGTISSKRIAGEIRAFLKDDSLAWMSMRFLESSAAETVARITFEGPPHSAYQGGIFHAAMTFDSHYPFLPPKLRLLTKIYHPNIDVDGKVCMDSLERLEARDAGWGPHMHISNILTGLTSLLTDPGVDDPLVPEIAQTYVLDRELYNHNARMVTAKYATTSQSYPRFGVGPELFEEEKAVAAE</sequence>
<gene>
    <name evidence="4" type="primary">20342894</name>
    <name evidence="3" type="ORF">GGTG_02436</name>
</gene>
<dbReference type="Pfam" id="PF14479">
    <property type="entry name" value="HeLo"/>
    <property type="match status" value="1"/>
</dbReference>
<dbReference type="Gene3D" id="1.20.120.1020">
    <property type="entry name" value="Prion-inhibition and propagation, HeLo domain"/>
    <property type="match status" value="1"/>
</dbReference>
<proteinExistence type="predicted"/>
<dbReference type="CDD" id="cd23826">
    <property type="entry name" value="UEV_Morgue-like"/>
    <property type="match status" value="1"/>
</dbReference>
<dbReference type="EMBL" id="GL385395">
    <property type="protein sequence ID" value="EJT82463.1"/>
    <property type="molecule type" value="Genomic_DNA"/>
</dbReference>
<evidence type="ECO:0000313" key="3">
    <source>
        <dbReference type="EMBL" id="EJT82463.1"/>
    </source>
</evidence>
<evidence type="ECO:0000313" key="5">
    <source>
        <dbReference type="Proteomes" id="UP000006039"/>
    </source>
</evidence>
<accession>J3NMD2</accession>
<dbReference type="PANTHER" id="PTHR24068">
    <property type="entry name" value="UBIQUITIN-CONJUGATING ENZYME E2"/>
    <property type="match status" value="1"/>
</dbReference>
<dbReference type="InterPro" id="IPR000608">
    <property type="entry name" value="UBC"/>
</dbReference>
<dbReference type="Proteomes" id="UP000006039">
    <property type="component" value="Unassembled WGS sequence"/>
</dbReference>
<dbReference type="GeneID" id="20342894"/>
<reference evidence="5" key="1">
    <citation type="submission" date="2010-07" db="EMBL/GenBank/DDBJ databases">
        <title>The genome sequence of Gaeumannomyces graminis var. tritici strain R3-111a-1.</title>
        <authorList>
            <consortium name="The Broad Institute Genome Sequencing Platform"/>
            <person name="Ma L.-J."/>
            <person name="Dead R."/>
            <person name="Young S."/>
            <person name="Zeng Q."/>
            <person name="Koehrsen M."/>
            <person name="Alvarado L."/>
            <person name="Berlin A."/>
            <person name="Chapman S.B."/>
            <person name="Chen Z."/>
            <person name="Freedman E."/>
            <person name="Gellesch M."/>
            <person name="Goldberg J."/>
            <person name="Griggs A."/>
            <person name="Gujja S."/>
            <person name="Heilman E.R."/>
            <person name="Heiman D."/>
            <person name="Hepburn T."/>
            <person name="Howarth C."/>
            <person name="Jen D."/>
            <person name="Larson L."/>
            <person name="Mehta T."/>
            <person name="Neiman D."/>
            <person name="Pearson M."/>
            <person name="Roberts A."/>
            <person name="Saif S."/>
            <person name="Shea T."/>
            <person name="Shenoy N."/>
            <person name="Sisk P."/>
            <person name="Stolte C."/>
            <person name="Sykes S."/>
            <person name="Walk T."/>
            <person name="White J."/>
            <person name="Yandava C."/>
            <person name="Haas B."/>
            <person name="Nusbaum C."/>
            <person name="Birren B."/>
        </authorList>
    </citation>
    <scope>NUCLEOTIDE SEQUENCE [LARGE SCALE GENOMIC DNA]</scope>
    <source>
        <strain evidence="5">R3-111a-1</strain>
    </source>
</reference>
<reference evidence="3" key="2">
    <citation type="submission" date="2010-07" db="EMBL/GenBank/DDBJ databases">
        <authorList>
            <consortium name="The Broad Institute Genome Sequencing Platform"/>
            <consortium name="Broad Institute Genome Sequencing Center for Infectious Disease"/>
            <person name="Ma L.-J."/>
            <person name="Dead R."/>
            <person name="Young S."/>
            <person name="Zeng Q."/>
            <person name="Koehrsen M."/>
            <person name="Alvarado L."/>
            <person name="Berlin A."/>
            <person name="Chapman S.B."/>
            <person name="Chen Z."/>
            <person name="Freedman E."/>
            <person name="Gellesch M."/>
            <person name="Goldberg J."/>
            <person name="Griggs A."/>
            <person name="Gujja S."/>
            <person name="Heilman E.R."/>
            <person name="Heiman D."/>
            <person name="Hepburn T."/>
            <person name="Howarth C."/>
            <person name="Jen D."/>
            <person name="Larson L."/>
            <person name="Mehta T."/>
            <person name="Neiman D."/>
            <person name="Pearson M."/>
            <person name="Roberts A."/>
            <person name="Saif S."/>
            <person name="Shea T."/>
            <person name="Shenoy N."/>
            <person name="Sisk P."/>
            <person name="Stolte C."/>
            <person name="Sykes S."/>
            <person name="Walk T."/>
            <person name="White J."/>
            <person name="Yandava C."/>
            <person name="Haas B."/>
            <person name="Nusbaum C."/>
            <person name="Birren B."/>
        </authorList>
    </citation>
    <scope>NUCLEOTIDE SEQUENCE</scope>
    <source>
        <strain evidence="3">R3-111a-1</strain>
    </source>
</reference>
<feature type="domain" description="UBC core" evidence="2">
    <location>
        <begin position="342"/>
        <end position="497"/>
    </location>
</feature>
<dbReference type="STRING" id="644352.J3NMD2"/>
<dbReference type="eggNOG" id="KOG0417">
    <property type="taxonomic scope" value="Eukaryota"/>
</dbReference>
<dbReference type="RefSeq" id="XP_009218472.1">
    <property type="nucleotide sequence ID" value="XM_009220208.1"/>
</dbReference>
<organism evidence="3">
    <name type="scientific">Gaeumannomyces tritici (strain R3-111a-1)</name>
    <name type="common">Wheat and barley take-all root rot fungus</name>
    <name type="synonym">Gaeumannomyces graminis var. tritici</name>
    <dbReference type="NCBI Taxonomy" id="644352"/>
    <lineage>
        <taxon>Eukaryota</taxon>
        <taxon>Fungi</taxon>
        <taxon>Dikarya</taxon>
        <taxon>Ascomycota</taxon>
        <taxon>Pezizomycotina</taxon>
        <taxon>Sordariomycetes</taxon>
        <taxon>Sordariomycetidae</taxon>
        <taxon>Magnaporthales</taxon>
        <taxon>Magnaporthaceae</taxon>
        <taxon>Gaeumannomyces</taxon>
    </lineage>
</organism>
<dbReference type="InterPro" id="IPR029498">
    <property type="entry name" value="HeLo_dom"/>
</dbReference>
<dbReference type="SUPFAM" id="SSF54495">
    <property type="entry name" value="UBC-like"/>
    <property type="match status" value="1"/>
</dbReference>
<evidence type="ECO:0000259" key="2">
    <source>
        <dbReference type="PROSITE" id="PS50127"/>
    </source>
</evidence>
<dbReference type="AlphaFoldDB" id="J3NMD2"/>
<dbReference type="HOGENOM" id="CLU_522789_0_0_1"/>
<feature type="region of interest" description="Disordered" evidence="1">
    <location>
        <begin position="262"/>
        <end position="287"/>
    </location>
</feature>
<dbReference type="SMART" id="SM00212">
    <property type="entry name" value="UBCc"/>
    <property type="match status" value="1"/>
</dbReference>
<dbReference type="EnsemblFungi" id="EJT82463">
    <property type="protein sequence ID" value="EJT82463"/>
    <property type="gene ID" value="GGTG_02436"/>
</dbReference>
<dbReference type="Pfam" id="PF00179">
    <property type="entry name" value="UQ_con"/>
    <property type="match status" value="1"/>
</dbReference>
<protein>
    <recommendedName>
        <fullName evidence="2">UBC core domain-containing protein</fullName>
    </recommendedName>
</protein>
<evidence type="ECO:0000313" key="4">
    <source>
        <dbReference type="EnsemblFungi" id="EJT82463"/>
    </source>
</evidence>
<dbReference type="InterPro" id="IPR016135">
    <property type="entry name" value="UBQ-conjugating_enzyme/RWD"/>
</dbReference>
<reference evidence="3" key="3">
    <citation type="submission" date="2010-09" db="EMBL/GenBank/DDBJ databases">
        <title>Annotation of Gaeumannomyces graminis var. tritici R3-111a-1.</title>
        <authorList>
            <consortium name="The Broad Institute Genome Sequencing Platform"/>
            <person name="Ma L.-J."/>
            <person name="Dead R."/>
            <person name="Young S.K."/>
            <person name="Zeng Q."/>
            <person name="Gargeya S."/>
            <person name="Fitzgerald M."/>
            <person name="Haas B."/>
            <person name="Abouelleil A."/>
            <person name="Alvarado L."/>
            <person name="Arachchi H.M."/>
            <person name="Berlin A."/>
            <person name="Brown A."/>
            <person name="Chapman S.B."/>
            <person name="Chen Z."/>
            <person name="Dunbar C."/>
            <person name="Freedman E."/>
            <person name="Gearin G."/>
            <person name="Gellesch M."/>
            <person name="Goldberg J."/>
            <person name="Griggs A."/>
            <person name="Gujja S."/>
            <person name="Heiman D."/>
            <person name="Howarth C."/>
            <person name="Larson L."/>
            <person name="Lui A."/>
            <person name="MacDonald P.J.P."/>
            <person name="Mehta T."/>
            <person name="Montmayeur A."/>
            <person name="Murphy C."/>
            <person name="Neiman D."/>
            <person name="Pearson M."/>
            <person name="Priest M."/>
            <person name="Roberts A."/>
            <person name="Saif S."/>
            <person name="Shea T."/>
            <person name="Shenoy N."/>
            <person name="Sisk P."/>
            <person name="Stolte C."/>
            <person name="Sykes S."/>
            <person name="Yandava C."/>
            <person name="Wortman J."/>
            <person name="Nusbaum C."/>
            <person name="Birren B."/>
        </authorList>
    </citation>
    <scope>NUCLEOTIDE SEQUENCE</scope>
    <source>
        <strain evidence="3">R3-111a-1</strain>
    </source>
</reference>
<keyword evidence="5" id="KW-1185">Reference proteome</keyword>
<reference evidence="4" key="5">
    <citation type="submission" date="2018-04" db="UniProtKB">
        <authorList>
            <consortium name="EnsemblFungi"/>
        </authorList>
    </citation>
    <scope>IDENTIFICATION</scope>
    <source>
        <strain evidence="4">R3-111a-1</strain>
    </source>
</reference>
<reference evidence="4" key="4">
    <citation type="journal article" date="2015" name="G3 (Bethesda)">
        <title>Genome sequences of three phytopathogenic species of the Magnaporthaceae family of fungi.</title>
        <authorList>
            <person name="Okagaki L.H."/>
            <person name="Nunes C.C."/>
            <person name="Sailsbery J."/>
            <person name="Clay B."/>
            <person name="Brown D."/>
            <person name="John T."/>
            <person name="Oh Y."/>
            <person name="Young N."/>
            <person name="Fitzgerald M."/>
            <person name="Haas B.J."/>
            <person name="Zeng Q."/>
            <person name="Young S."/>
            <person name="Adiconis X."/>
            <person name="Fan L."/>
            <person name="Levin J.Z."/>
            <person name="Mitchell T.K."/>
            <person name="Okubara P.A."/>
            <person name="Farman M.L."/>
            <person name="Kohn L.M."/>
            <person name="Birren B."/>
            <person name="Ma L.-J."/>
            <person name="Dean R.A."/>
        </authorList>
    </citation>
    <scope>NUCLEOTIDE SEQUENCE</scope>
    <source>
        <strain evidence="4">R3-111a-1</strain>
    </source>
</reference>
<dbReference type="PROSITE" id="PS50127">
    <property type="entry name" value="UBC_2"/>
    <property type="match status" value="1"/>
</dbReference>
<dbReference type="InterPro" id="IPR038305">
    <property type="entry name" value="HeLo_sf"/>
</dbReference>
<dbReference type="Gene3D" id="3.10.110.10">
    <property type="entry name" value="Ubiquitin Conjugating Enzyme"/>
    <property type="match status" value="1"/>
</dbReference>
<dbReference type="OrthoDB" id="5239386at2759"/>